<organism evidence="2 3">
    <name type="scientific">Caldimonas aquatica</name>
    <dbReference type="NCBI Taxonomy" id="376175"/>
    <lineage>
        <taxon>Bacteria</taxon>
        <taxon>Pseudomonadati</taxon>
        <taxon>Pseudomonadota</taxon>
        <taxon>Betaproteobacteria</taxon>
        <taxon>Burkholderiales</taxon>
        <taxon>Sphaerotilaceae</taxon>
        <taxon>Caldimonas</taxon>
    </lineage>
</organism>
<gene>
    <name evidence="2" type="ORF">OMP39_04775</name>
</gene>
<feature type="transmembrane region" description="Helical" evidence="1">
    <location>
        <begin position="48"/>
        <end position="68"/>
    </location>
</feature>
<keyword evidence="1" id="KW-0472">Membrane</keyword>
<feature type="transmembrane region" description="Helical" evidence="1">
    <location>
        <begin position="21"/>
        <end position="42"/>
    </location>
</feature>
<feature type="transmembrane region" description="Helical" evidence="1">
    <location>
        <begin position="193"/>
        <end position="219"/>
    </location>
</feature>
<dbReference type="RefSeq" id="WP_264893649.1">
    <property type="nucleotide sequence ID" value="NZ_CP110257.1"/>
</dbReference>
<dbReference type="InterPro" id="IPR047798">
    <property type="entry name" value="BPSS1780-like"/>
</dbReference>
<accession>A0ABY6MV92</accession>
<feature type="transmembrane region" description="Helical" evidence="1">
    <location>
        <begin position="225"/>
        <end position="247"/>
    </location>
</feature>
<dbReference type="NCBIfam" id="NF041043">
    <property type="entry name" value="BPSS1780_fam"/>
    <property type="match status" value="1"/>
</dbReference>
<proteinExistence type="predicted"/>
<name>A0ABY6MV92_9BURK</name>
<evidence type="ECO:0000313" key="2">
    <source>
        <dbReference type="EMBL" id="UZD55896.1"/>
    </source>
</evidence>
<reference evidence="2" key="1">
    <citation type="submission" date="2022-10" db="EMBL/GenBank/DDBJ databases">
        <title>Complete genome sequence of Schlegelella aquatica LMG 23380.</title>
        <authorList>
            <person name="Musilova J."/>
            <person name="Kourilova X."/>
            <person name="Bezdicek M."/>
            <person name="Hermankova K."/>
            <person name="Obruca S."/>
            <person name="Sedlar K."/>
        </authorList>
    </citation>
    <scope>NUCLEOTIDE SEQUENCE</scope>
    <source>
        <strain evidence="2">LMG 23380</strain>
    </source>
</reference>
<keyword evidence="3" id="KW-1185">Reference proteome</keyword>
<sequence>MKLRLVGASRGALWVRQGFRVFFRQPLAFTALFFLFMFAAFVVVTLPWVGGLAMLAMLPVVTLGFMIATRESLLGRFPLPGVFIAPFRHGREHTRSLLILGVAYALASLAVMSLADWLDGGSVSALQESMARAEATREMMDDPRVQSGLMLRLVLTVPLSLLFWHAPALIHWGGATPAKAVFFSAVACWRNKWAFLVYALTWSVIVGLFGVVATLFFSLLSAPQLVSLAAFPAALMFSTVFYVSLYFTFVDCFEPASVAADNRE</sequence>
<feature type="transmembrane region" description="Helical" evidence="1">
    <location>
        <begin position="97"/>
        <end position="115"/>
    </location>
</feature>
<protein>
    <submittedName>
        <fullName evidence="2">BPSS1780 family membrane protein</fullName>
    </submittedName>
</protein>
<dbReference type="EMBL" id="CP110257">
    <property type="protein sequence ID" value="UZD55896.1"/>
    <property type="molecule type" value="Genomic_DNA"/>
</dbReference>
<keyword evidence="1" id="KW-0812">Transmembrane</keyword>
<evidence type="ECO:0000313" key="3">
    <source>
        <dbReference type="Proteomes" id="UP001163266"/>
    </source>
</evidence>
<feature type="transmembrane region" description="Helical" evidence="1">
    <location>
        <begin position="149"/>
        <end position="172"/>
    </location>
</feature>
<keyword evidence="1" id="KW-1133">Transmembrane helix</keyword>
<evidence type="ECO:0000256" key="1">
    <source>
        <dbReference type="SAM" id="Phobius"/>
    </source>
</evidence>
<dbReference type="Proteomes" id="UP001163266">
    <property type="component" value="Chromosome"/>
</dbReference>